<dbReference type="EC" id="2.7.7.65" evidence="4"/>
<feature type="domain" description="GGDEF" evidence="3">
    <location>
        <begin position="428"/>
        <end position="562"/>
    </location>
</feature>
<dbReference type="NCBIfam" id="TIGR00254">
    <property type="entry name" value="GGDEF"/>
    <property type="match status" value="1"/>
</dbReference>
<dbReference type="EMBL" id="JBHUIY010000039">
    <property type="protein sequence ID" value="MFD2235226.1"/>
    <property type="molecule type" value="Genomic_DNA"/>
</dbReference>
<proteinExistence type="predicted"/>
<dbReference type="Gene3D" id="3.30.70.270">
    <property type="match status" value="1"/>
</dbReference>
<protein>
    <submittedName>
        <fullName evidence="4">Diguanylate cyclase</fullName>
        <ecNumber evidence="4">2.7.7.65</ecNumber>
    </submittedName>
</protein>
<dbReference type="PANTHER" id="PTHR44757:SF2">
    <property type="entry name" value="BIOFILM ARCHITECTURE MAINTENANCE PROTEIN MBAA"/>
    <property type="match status" value="1"/>
</dbReference>
<dbReference type="SUPFAM" id="SSF55785">
    <property type="entry name" value="PYP-like sensor domain (PAS domain)"/>
    <property type="match status" value="1"/>
</dbReference>
<dbReference type="GO" id="GO:0052621">
    <property type="term" value="F:diguanylate cyclase activity"/>
    <property type="evidence" value="ECO:0007669"/>
    <property type="project" value="UniProtKB-EC"/>
</dbReference>
<dbReference type="NCBIfam" id="TIGR00229">
    <property type="entry name" value="sensory_box"/>
    <property type="match status" value="1"/>
</dbReference>
<dbReference type="InterPro" id="IPR000160">
    <property type="entry name" value="GGDEF_dom"/>
</dbReference>
<evidence type="ECO:0000259" key="3">
    <source>
        <dbReference type="PROSITE" id="PS50887"/>
    </source>
</evidence>
<dbReference type="InterPro" id="IPR000014">
    <property type="entry name" value="PAS"/>
</dbReference>
<dbReference type="SUPFAM" id="SSF55073">
    <property type="entry name" value="Nucleotide cyclase"/>
    <property type="match status" value="1"/>
</dbReference>
<reference evidence="5" key="1">
    <citation type="journal article" date="2019" name="Int. J. Syst. Evol. Microbiol.">
        <title>The Global Catalogue of Microorganisms (GCM) 10K type strain sequencing project: providing services to taxonomists for standard genome sequencing and annotation.</title>
        <authorList>
            <consortium name="The Broad Institute Genomics Platform"/>
            <consortium name="The Broad Institute Genome Sequencing Center for Infectious Disease"/>
            <person name="Wu L."/>
            <person name="Ma J."/>
        </authorList>
    </citation>
    <scope>NUCLEOTIDE SEQUENCE [LARGE SCALE GENOMIC DNA]</scope>
    <source>
        <strain evidence="5">KCTC 15012</strain>
    </source>
</reference>
<accession>A0ABW5CES8</accession>
<dbReference type="PROSITE" id="PS50887">
    <property type="entry name" value="GGDEF"/>
    <property type="match status" value="1"/>
</dbReference>
<keyword evidence="5" id="KW-1185">Reference proteome</keyword>
<sequence length="579" mass="62564">MKSERSGRVDEWAGREDRAGGDAPADPLPDLSFGFDGLDAFPGPVVVLDPAGRMLAGNRRSDALAAALAQGRIACLEDLREMPGATSLECLPLPDGGTQVLDLVVVPAADGRALLIGRDVTLERNLRAALVESRQRYKDLVEISSDFAWEIGPDGRFVFVSPKGALGHAADELIGRRPADFIVPGEASFIINPFEASGPVEDIEVWMRQNDGGQVCVLTSATPLRGDQGEWRGARGVCRDVTQERLRDAALSRANARERLLSYIVRTIRDEVEPGGMLQAAAEATARALGATGCQIHRLGGEEGDFSLAAAFGAAGEPLPVLDTLADSDHFEGEQPGWRVLATVCRYRHSVNGAVLLWRSAERPAWGDDDRLLIDDVANQVGLAAEQIANHERVLRLSRTDGLTGLYNRRAFFEEIARRFHRLLREGRPAALIYVDLDNFKAVNDVHGHQTGDRALLAVRDLMVQHTRPTDLIARLGGDEFAIWLDCAEEKTAVRRCEELLDAGRGLACFSGSPDKPLLFSLGVAVHSGGETETIEALIARADKAMYEVKRDGKGAWRLAPPAGHGGRAEGGDASWSAC</sequence>
<dbReference type="InterPro" id="IPR035965">
    <property type="entry name" value="PAS-like_dom_sf"/>
</dbReference>
<keyword evidence="4" id="KW-0808">Transferase</keyword>
<dbReference type="InterPro" id="IPR029787">
    <property type="entry name" value="Nucleotide_cyclase"/>
</dbReference>
<dbReference type="Gene3D" id="3.30.450.20">
    <property type="entry name" value="PAS domain"/>
    <property type="match status" value="1"/>
</dbReference>
<dbReference type="SUPFAM" id="SSF55781">
    <property type="entry name" value="GAF domain-like"/>
    <property type="match status" value="1"/>
</dbReference>
<dbReference type="Pfam" id="PF13426">
    <property type="entry name" value="PAS_9"/>
    <property type="match status" value="1"/>
</dbReference>
<dbReference type="InterPro" id="IPR000700">
    <property type="entry name" value="PAS-assoc_C"/>
</dbReference>
<comment type="caution">
    <text evidence="4">The sequence shown here is derived from an EMBL/GenBank/DDBJ whole genome shotgun (WGS) entry which is preliminary data.</text>
</comment>
<feature type="domain" description="PAC" evidence="2">
    <location>
        <begin position="201"/>
        <end position="253"/>
    </location>
</feature>
<dbReference type="PROSITE" id="PS50113">
    <property type="entry name" value="PAC"/>
    <property type="match status" value="1"/>
</dbReference>
<dbReference type="PANTHER" id="PTHR44757">
    <property type="entry name" value="DIGUANYLATE CYCLASE DGCP"/>
    <property type="match status" value="1"/>
</dbReference>
<dbReference type="RefSeq" id="WP_377318209.1">
    <property type="nucleotide sequence ID" value="NZ_JBHUIY010000039.1"/>
</dbReference>
<dbReference type="CDD" id="cd01949">
    <property type="entry name" value="GGDEF"/>
    <property type="match status" value="1"/>
</dbReference>
<dbReference type="SMART" id="SM00267">
    <property type="entry name" value="GGDEF"/>
    <property type="match status" value="1"/>
</dbReference>
<evidence type="ECO:0000259" key="2">
    <source>
        <dbReference type="PROSITE" id="PS50113"/>
    </source>
</evidence>
<feature type="region of interest" description="Disordered" evidence="1">
    <location>
        <begin position="558"/>
        <end position="579"/>
    </location>
</feature>
<evidence type="ECO:0000313" key="5">
    <source>
        <dbReference type="Proteomes" id="UP001597296"/>
    </source>
</evidence>
<gene>
    <name evidence="4" type="ORF">ACFSNB_15560</name>
</gene>
<dbReference type="InterPro" id="IPR052155">
    <property type="entry name" value="Biofilm_reg_signaling"/>
</dbReference>
<keyword evidence="4" id="KW-0548">Nucleotidyltransferase</keyword>
<organism evidence="4 5">
    <name type="scientific">Phaeospirillum tilakii</name>
    <dbReference type="NCBI Taxonomy" id="741673"/>
    <lineage>
        <taxon>Bacteria</taxon>
        <taxon>Pseudomonadati</taxon>
        <taxon>Pseudomonadota</taxon>
        <taxon>Alphaproteobacteria</taxon>
        <taxon>Rhodospirillales</taxon>
        <taxon>Rhodospirillaceae</taxon>
        <taxon>Phaeospirillum</taxon>
    </lineage>
</organism>
<dbReference type="InterPro" id="IPR043128">
    <property type="entry name" value="Rev_trsase/Diguanyl_cyclase"/>
</dbReference>
<feature type="region of interest" description="Disordered" evidence="1">
    <location>
        <begin position="1"/>
        <end position="26"/>
    </location>
</feature>
<evidence type="ECO:0000256" key="1">
    <source>
        <dbReference type="SAM" id="MobiDB-lite"/>
    </source>
</evidence>
<dbReference type="Pfam" id="PF00990">
    <property type="entry name" value="GGDEF"/>
    <property type="match status" value="1"/>
</dbReference>
<name>A0ABW5CES8_9PROT</name>
<evidence type="ECO:0000313" key="4">
    <source>
        <dbReference type="EMBL" id="MFD2235226.1"/>
    </source>
</evidence>
<dbReference type="CDD" id="cd00130">
    <property type="entry name" value="PAS"/>
    <property type="match status" value="1"/>
</dbReference>
<feature type="compositionally biased region" description="Basic and acidic residues" evidence="1">
    <location>
        <begin position="1"/>
        <end position="20"/>
    </location>
</feature>
<dbReference type="Proteomes" id="UP001597296">
    <property type="component" value="Unassembled WGS sequence"/>
</dbReference>